<sequence>MKSRAKHAIRSAAAIVAGCLTLLLLVMVIYLILGIFFPKAYPTVGVVPSIPWAIFLLIWGLLSAAAGAYVTSVICAGSRVWHVFGLMAAILVLGLLFLAGNVYKQPTWYLIAQAVVWMIGAMIGGSVPVAGKSHKG</sequence>
<dbReference type="EMBL" id="PQAP01000091">
    <property type="protein sequence ID" value="PWB72296.1"/>
    <property type="molecule type" value="Genomic_DNA"/>
</dbReference>
<feature type="transmembrane region" description="Helical" evidence="1">
    <location>
        <begin position="109"/>
        <end position="130"/>
    </location>
</feature>
<reference evidence="2 3" key="1">
    <citation type="journal article" date="2018" name="ISME J.">
        <title>A methanotrophic archaeon couples anaerobic oxidation of methane to Fe(III) reduction.</title>
        <authorList>
            <person name="Cai C."/>
            <person name="Leu A.O."/>
            <person name="Xie G.J."/>
            <person name="Guo J."/>
            <person name="Feng Y."/>
            <person name="Zhao J.X."/>
            <person name="Tyson G.W."/>
            <person name="Yuan Z."/>
            <person name="Hu S."/>
        </authorList>
    </citation>
    <scope>NUCLEOTIDE SEQUENCE [LARGE SCALE GENOMIC DNA]</scope>
    <source>
        <strain evidence="2">FeB_12</strain>
    </source>
</reference>
<evidence type="ECO:0008006" key="4">
    <source>
        <dbReference type="Google" id="ProtNLM"/>
    </source>
</evidence>
<accession>A0A855X6Q9</accession>
<feature type="transmembrane region" description="Helical" evidence="1">
    <location>
        <begin position="49"/>
        <end position="71"/>
    </location>
</feature>
<evidence type="ECO:0000313" key="2">
    <source>
        <dbReference type="EMBL" id="PWB72296.1"/>
    </source>
</evidence>
<organism evidence="2 3">
    <name type="scientific">candidate division GN15 bacterium</name>
    <dbReference type="NCBI Taxonomy" id="2072418"/>
    <lineage>
        <taxon>Bacteria</taxon>
        <taxon>candidate division GN15</taxon>
    </lineage>
</organism>
<protein>
    <recommendedName>
        <fullName evidence="4">TIGR04086 family membrane protein</fullName>
    </recommendedName>
</protein>
<keyword evidence="1" id="KW-1133">Transmembrane helix</keyword>
<comment type="caution">
    <text evidence="2">The sequence shown here is derived from an EMBL/GenBank/DDBJ whole genome shotgun (WGS) entry which is preliminary data.</text>
</comment>
<evidence type="ECO:0000256" key="1">
    <source>
        <dbReference type="SAM" id="Phobius"/>
    </source>
</evidence>
<feature type="transmembrane region" description="Helical" evidence="1">
    <location>
        <begin position="83"/>
        <end position="103"/>
    </location>
</feature>
<name>A0A855X6Q9_9BACT</name>
<keyword evidence="1" id="KW-0812">Transmembrane</keyword>
<feature type="transmembrane region" description="Helical" evidence="1">
    <location>
        <begin position="12"/>
        <end position="37"/>
    </location>
</feature>
<proteinExistence type="predicted"/>
<gene>
    <name evidence="2" type="ORF">C3F09_06900</name>
</gene>
<keyword evidence="1" id="KW-0472">Membrane</keyword>
<dbReference type="AlphaFoldDB" id="A0A855X6Q9"/>
<evidence type="ECO:0000313" key="3">
    <source>
        <dbReference type="Proteomes" id="UP000250918"/>
    </source>
</evidence>
<dbReference type="Proteomes" id="UP000250918">
    <property type="component" value="Unassembled WGS sequence"/>
</dbReference>